<dbReference type="Pfam" id="PF05050">
    <property type="entry name" value="Methyltransf_21"/>
    <property type="match status" value="1"/>
</dbReference>
<dbReference type="InterPro" id="IPR006342">
    <property type="entry name" value="FkbM_mtfrase"/>
</dbReference>
<dbReference type="AlphaFoldDB" id="A0A415LVE1"/>
<keyword evidence="2" id="KW-0489">Methyltransferase</keyword>
<dbReference type="EMBL" id="QROV01000031">
    <property type="protein sequence ID" value="RHL54031.1"/>
    <property type="molecule type" value="Genomic_DNA"/>
</dbReference>
<dbReference type="RefSeq" id="WP_016269283.1">
    <property type="nucleotide sequence ID" value="NZ_CAXSVM010000075.1"/>
</dbReference>
<dbReference type="Proteomes" id="UP001156218">
    <property type="component" value="Chromosome"/>
</dbReference>
<dbReference type="Gene3D" id="3.40.50.150">
    <property type="entry name" value="Vaccinia Virus protein VP39"/>
    <property type="match status" value="1"/>
</dbReference>
<dbReference type="GO" id="GO:0008168">
    <property type="term" value="F:methyltransferase activity"/>
    <property type="evidence" value="ECO:0007669"/>
    <property type="project" value="UniProtKB-KW"/>
</dbReference>
<dbReference type="Proteomes" id="UP000283616">
    <property type="component" value="Unassembled WGS sequence"/>
</dbReference>
<accession>A0A415LVE1</accession>
<feature type="domain" description="Methyltransferase FkbM" evidence="1">
    <location>
        <begin position="7"/>
        <end position="129"/>
    </location>
</feature>
<keyword evidence="2" id="KW-0808">Transferase</keyword>
<dbReference type="InterPro" id="IPR029063">
    <property type="entry name" value="SAM-dependent_MTases_sf"/>
</dbReference>
<evidence type="ECO:0000313" key="3">
    <source>
        <dbReference type="EMBL" id="UYU65849.1"/>
    </source>
</evidence>
<evidence type="ECO:0000313" key="2">
    <source>
        <dbReference type="EMBL" id="RHL54031.1"/>
    </source>
</evidence>
<dbReference type="EMBL" id="CP083680">
    <property type="protein sequence ID" value="UYU65849.1"/>
    <property type="molecule type" value="Genomic_DNA"/>
</dbReference>
<gene>
    <name evidence="2" type="ORF">DW011_21220</name>
    <name evidence="3" type="ORF">KQP68_20090</name>
</gene>
<dbReference type="GO" id="GO:0032259">
    <property type="term" value="P:methylation"/>
    <property type="evidence" value="ECO:0007669"/>
    <property type="project" value="UniProtKB-KW"/>
</dbReference>
<reference evidence="2 4" key="1">
    <citation type="submission" date="2018-08" db="EMBL/GenBank/DDBJ databases">
        <title>A genome reference for cultivated species of the human gut microbiota.</title>
        <authorList>
            <person name="Zou Y."/>
            <person name="Xue W."/>
            <person name="Luo G."/>
        </authorList>
    </citation>
    <scope>NUCLEOTIDE SEQUENCE [LARGE SCALE GENOMIC DNA]</scope>
    <source>
        <strain evidence="2 4">AF37-12</strain>
    </source>
</reference>
<evidence type="ECO:0000259" key="1">
    <source>
        <dbReference type="Pfam" id="PF05050"/>
    </source>
</evidence>
<evidence type="ECO:0000313" key="5">
    <source>
        <dbReference type="Proteomes" id="UP001156218"/>
    </source>
</evidence>
<protein>
    <submittedName>
        <fullName evidence="2">FkbM family methyltransferase</fullName>
    </submittedName>
</protein>
<name>A0A415LVE1_BACT4</name>
<sequence length="278" mass="32606">MEELIYDIGFHKGEDTLFYLLKGYNVVAVDADIELIEEGKSSFKEYIDNGRLILLNYAITNESDKDINFFISQNTLWNSTNGAVASRQGNKTLKKKVRSKRLDDLFREYGMPFYCKIDIEGNDIIALQTIENSDEKPPYISVETECLGENETIAMGKELETLERLYQLGYRRFKLVDQQTLTVLSKRDFYFNIPEHHWTAQTAIDCRYAKEQLELTSNQRGMKFTDFFPNASGPFGEELAGRWYGYKLAREILKKHRRDKMQLDEPEWTFWCDWHAAF</sequence>
<dbReference type="NCBIfam" id="TIGR01444">
    <property type="entry name" value="fkbM_fam"/>
    <property type="match status" value="1"/>
</dbReference>
<proteinExistence type="predicted"/>
<reference evidence="3 5" key="2">
    <citation type="submission" date="2021-06" db="EMBL/GenBank/DDBJ databases">
        <title>Interrogation of the integrated mobile genetic elements in gut-associated Bacteroides with a consensus prediction approach.</title>
        <authorList>
            <person name="Campbell D.E."/>
            <person name="Leigh J.R."/>
            <person name="Kim T."/>
            <person name="England W."/>
            <person name="Whitaker R.J."/>
            <person name="Degnan P.H."/>
        </authorList>
    </citation>
    <scope>NUCLEOTIDE SEQUENCE [LARGE SCALE GENOMIC DNA]</scope>
    <source>
        <strain evidence="3 5">WAL8669</strain>
    </source>
</reference>
<dbReference type="SUPFAM" id="SSF53335">
    <property type="entry name" value="S-adenosyl-L-methionine-dependent methyltransferases"/>
    <property type="match status" value="1"/>
</dbReference>
<organism evidence="2 4">
    <name type="scientific">Bacteroides thetaiotaomicron</name>
    <dbReference type="NCBI Taxonomy" id="818"/>
    <lineage>
        <taxon>Bacteria</taxon>
        <taxon>Pseudomonadati</taxon>
        <taxon>Bacteroidota</taxon>
        <taxon>Bacteroidia</taxon>
        <taxon>Bacteroidales</taxon>
        <taxon>Bacteroidaceae</taxon>
        <taxon>Bacteroides</taxon>
    </lineage>
</organism>
<evidence type="ECO:0000313" key="4">
    <source>
        <dbReference type="Proteomes" id="UP000283616"/>
    </source>
</evidence>